<sequence>MYRPTVIDTPLQHQVHIGPGLKVENHPAVIKQNRLDPTLPELVDQ</sequence>
<dbReference type="EMBL" id="UINC01128225">
    <property type="protein sequence ID" value="SVD07835.1"/>
    <property type="molecule type" value="Genomic_DNA"/>
</dbReference>
<reference evidence="1" key="1">
    <citation type="submission" date="2018-05" db="EMBL/GenBank/DDBJ databases">
        <authorList>
            <person name="Lanie J.A."/>
            <person name="Ng W.-L."/>
            <person name="Kazmierczak K.M."/>
            <person name="Andrzejewski T.M."/>
            <person name="Davidsen T.M."/>
            <person name="Wayne K.J."/>
            <person name="Tettelin H."/>
            <person name="Glass J.I."/>
            <person name="Rusch D."/>
            <person name="Podicherti R."/>
            <person name="Tsui H.-C.T."/>
            <person name="Winkler M.E."/>
        </authorList>
    </citation>
    <scope>NUCLEOTIDE SEQUENCE</scope>
</reference>
<protein>
    <submittedName>
        <fullName evidence="1">Uncharacterized protein</fullName>
    </submittedName>
</protein>
<organism evidence="1">
    <name type="scientific">marine metagenome</name>
    <dbReference type="NCBI Taxonomy" id="408172"/>
    <lineage>
        <taxon>unclassified sequences</taxon>
        <taxon>metagenomes</taxon>
        <taxon>ecological metagenomes</taxon>
    </lineage>
</organism>
<evidence type="ECO:0000313" key="1">
    <source>
        <dbReference type="EMBL" id="SVD07835.1"/>
    </source>
</evidence>
<proteinExistence type="predicted"/>
<name>A0A382SEE6_9ZZZZ</name>
<accession>A0A382SEE6</accession>
<gene>
    <name evidence="1" type="ORF">METZ01_LOCUS360689</name>
</gene>
<dbReference type="AlphaFoldDB" id="A0A382SEE6"/>